<evidence type="ECO:0008006" key="3">
    <source>
        <dbReference type="Google" id="ProtNLM"/>
    </source>
</evidence>
<proteinExistence type="predicted"/>
<evidence type="ECO:0000313" key="1">
    <source>
        <dbReference type="EMBL" id="KRM71729.1"/>
    </source>
</evidence>
<gene>
    <name evidence="1" type="ORF">FC34_GL001388</name>
</gene>
<keyword evidence="2" id="KW-1185">Reference proteome</keyword>
<protein>
    <recommendedName>
        <fullName evidence="3">Lipoprotein</fullName>
    </recommendedName>
</protein>
<name>A0A0R2AW99_9LACO</name>
<dbReference type="RefSeq" id="WP_057894673.1">
    <property type="nucleotide sequence ID" value="NZ_AYZQ01000003.1"/>
</dbReference>
<dbReference type="InterPro" id="IPR046720">
    <property type="entry name" value="DUF6612"/>
</dbReference>
<dbReference type="Proteomes" id="UP000051672">
    <property type="component" value="Unassembled WGS sequence"/>
</dbReference>
<accession>A0A0R2AW99</accession>
<sequence>MKKWVISSVIGLAVLMTACGKTTSTSSKAKVSNEPSATKLLKQTEDAQTKKANVHMVYNSKVSSSEAGAVKIGMVSDINFKPAASLSAFSMKDGKDLTAYKIYVAGKKVYVAEDDEWYDASTSSSAAKTFSNMANIGKTNAMQNLSQKILKRAQVTSDTNNYNIKIDLTDSEANEAVKAGANLAAADLPNVQLSKLSVSQLTYAYQIDKKSKLPKKLTVTGVEKYKDGSDVEKLKETISVIYSKWGQSPALEPKLAD</sequence>
<organism evidence="1 2">
    <name type="scientific">Lacticaseibacillus brantae DSM 23927</name>
    <dbReference type="NCBI Taxonomy" id="1423727"/>
    <lineage>
        <taxon>Bacteria</taxon>
        <taxon>Bacillati</taxon>
        <taxon>Bacillota</taxon>
        <taxon>Bacilli</taxon>
        <taxon>Lactobacillales</taxon>
        <taxon>Lactobacillaceae</taxon>
        <taxon>Lacticaseibacillus</taxon>
    </lineage>
</organism>
<evidence type="ECO:0000313" key="2">
    <source>
        <dbReference type="Proteomes" id="UP000051672"/>
    </source>
</evidence>
<reference evidence="1 2" key="1">
    <citation type="journal article" date="2015" name="Genome Announc.">
        <title>Expanding the biotechnology potential of lactobacilli through comparative genomics of 213 strains and associated genera.</title>
        <authorList>
            <person name="Sun Z."/>
            <person name="Harris H.M."/>
            <person name="McCann A."/>
            <person name="Guo C."/>
            <person name="Argimon S."/>
            <person name="Zhang W."/>
            <person name="Yang X."/>
            <person name="Jeffery I.B."/>
            <person name="Cooney J.C."/>
            <person name="Kagawa T.F."/>
            <person name="Liu W."/>
            <person name="Song Y."/>
            <person name="Salvetti E."/>
            <person name="Wrobel A."/>
            <person name="Rasinkangas P."/>
            <person name="Parkhill J."/>
            <person name="Rea M.C."/>
            <person name="O'Sullivan O."/>
            <person name="Ritari J."/>
            <person name="Douillard F.P."/>
            <person name="Paul Ross R."/>
            <person name="Yang R."/>
            <person name="Briner A.E."/>
            <person name="Felis G.E."/>
            <person name="de Vos W.M."/>
            <person name="Barrangou R."/>
            <person name="Klaenhammer T.R."/>
            <person name="Caufield P.W."/>
            <person name="Cui Y."/>
            <person name="Zhang H."/>
            <person name="O'Toole P.W."/>
        </authorList>
    </citation>
    <scope>NUCLEOTIDE SEQUENCE [LARGE SCALE GENOMIC DNA]</scope>
    <source>
        <strain evidence="1 2">DSM 23927</strain>
    </source>
</reference>
<dbReference type="Gene3D" id="2.50.20.20">
    <property type="match status" value="1"/>
</dbReference>
<dbReference type="EMBL" id="AYZQ01000003">
    <property type="protein sequence ID" value="KRM71729.1"/>
    <property type="molecule type" value="Genomic_DNA"/>
</dbReference>
<dbReference type="PROSITE" id="PS51257">
    <property type="entry name" value="PROKAR_LIPOPROTEIN"/>
    <property type="match status" value="1"/>
</dbReference>
<dbReference type="AlphaFoldDB" id="A0A0R2AW99"/>
<dbReference type="PATRIC" id="fig|1423727.3.peg.1408"/>
<dbReference type="Pfam" id="PF20316">
    <property type="entry name" value="DUF6612"/>
    <property type="match status" value="1"/>
</dbReference>
<comment type="caution">
    <text evidence="1">The sequence shown here is derived from an EMBL/GenBank/DDBJ whole genome shotgun (WGS) entry which is preliminary data.</text>
</comment>